<feature type="chain" id="PRO_5040936380" description="Secreted protein" evidence="2">
    <location>
        <begin position="28"/>
        <end position="164"/>
    </location>
</feature>
<evidence type="ECO:0000256" key="1">
    <source>
        <dbReference type="SAM" id="MobiDB-lite"/>
    </source>
</evidence>
<proteinExistence type="predicted"/>
<dbReference type="RefSeq" id="WP_251910541.1">
    <property type="nucleotide sequence ID" value="NZ_JAMRXG010000003.1"/>
</dbReference>
<accession>A0A9X2IY30</accession>
<dbReference type="Proteomes" id="UP001139157">
    <property type="component" value="Unassembled WGS sequence"/>
</dbReference>
<evidence type="ECO:0000313" key="4">
    <source>
        <dbReference type="Proteomes" id="UP001139157"/>
    </source>
</evidence>
<evidence type="ECO:0000313" key="3">
    <source>
        <dbReference type="EMBL" id="MCM6773471.1"/>
    </source>
</evidence>
<feature type="signal peptide" evidence="2">
    <location>
        <begin position="1"/>
        <end position="27"/>
    </location>
</feature>
<dbReference type="EMBL" id="JAMRXG010000003">
    <property type="protein sequence ID" value="MCM6773471.1"/>
    <property type="molecule type" value="Genomic_DNA"/>
</dbReference>
<keyword evidence="2" id="KW-0732">Signal</keyword>
<protein>
    <recommendedName>
        <fullName evidence="5">Secreted protein</fullName>
    </recommendedName>
</protein>
<feature type="region of interest" description="Disordered" evidence="1">
    <location>
        <begin position="25"/>
        <end position="49"/>
    </location>
</feature>
<keyword evidence="4" id="KW-1185">Reference proteome</keyword>
<name>A0A9X2IY30_9NOCA</name>
<evidence type="ECO:0000256" key="2">
    <source>
        <dbReference type="SAM" id="SignalP"/>
    </source>
</evidence>
<evidence type="ECO:0008006" key="5">
    <source>
        <dbReference type="Google" id="ProtNLM"/>
    </source>
</evidence>
<gene>
    <name evidence="3" type="ORF">NDR86_08290</name>
</gene>
<organism evidence="3 4">
    <name type="scientific">Nocardia pulmonis</name>
    <dbReference type="NCBI Taxonomy" id="2951408"/>
    <lineage>
        <taxon>Bacteria</taxon>
        <taxon>Bacillati</taxon>
        <taxon>Actinomycetota</taxon>
        <taxon>Actinomycetes</taxon>
        <taxon>Mycobacteriales</taxon>
        <taxon>Nocardiaceae</taxon>
        <taxon>Nocardia</taxon>
    </lineage>
</organism>
<dbReference type="AlphaFoldDB" id="A0A9X2IY30"/>
<comment type="caution">
    <text evidence="3">The sequence shown here is derived from an EMBL/GenBank/DDBJ whole genome shotgun (WGS) entry which is preliminary data.</text>
</comment>
<reference evidence="3" key="1">
    <citation type="submission" date="2022-06" db="EMBL/GenBank/DDBJ databases">
        <title>Novel species in genus nocardia.</title>
        <authorList>
            <person name="Li F."/>
        </authorList>
    </citation>
    <scope>NUCLEOTIDE SEQUENCE</scope>
    <source>
        <strain evidence="3">CDC141</strain>
    </source>
</reference>
<sequence>MSRGKKLFTYAVALLGAALLGAAPASGDPGVQEPNEPVPAESAPPRHPGTAYRGTDGWCHYNAPWTGNFYCKSDYIHGLPNGYYQAFVIGTNKKVYTKWSSGGGLSNWADMGGQCIRPGEDSVDLAWRNPRDHWNFAIQCKGTDNRVWHNQRRSNGSWTGWYRA</sequence>